<protein>
    <submittedName>
        <fullName evidence="3">Uncharacterized protein</fullName>
    </submittedName>
</protein>
<dbReference type="EMBL" id="LR593886">
    <property type="protein sequence ID" value="VTR95392.1"/>
    <property type="molecule type" value="Genomic_DNA"/>
</dbReference>
<keyword evidence="4" id="KW-1185">Reference proteome</keyword>
<accession>A0A6P2D7C2</accession>
<feature type="region of interest" description="Disordered" evidence="2">
    <location>
        <begin position="157"/>
        <end position="227"/>
    </location>
</feature>
<evidence type="ECO:0000256" key="1">
    <source>
        <dbReference type="SAM" id="Coils"/>
    </source>
</evidence>
<evidence type="ECO:0000313" key="4">
    <source>
        <dbReference type="Proteomes" id="UP000464178"/>
    </source>
</evidence>
<feature type="coiled-coil region" evidence="1">
    <location>
        <begin position="47"/>
        <end position="105"/>
    </location>
</feature>
<sequence length="227" mass="24799">MSADVRSIAAVIDWHAALTNYGDGLSEAMAGVDLEIRRAFDWLGEQLARWQRAVRDCEEEVVRAKAELTQRKFPTWDGRDPDCTVQEKALRLAKARQEHAEEKVETVRQWIGRLPKMIDEVFTGPSRRLKSILEADLPNSLVELTRRIRALESYAGLRPDYAPGPSASGVPTPPASPPKGKGEEESSTEDAVQSAVLSPSPLRGGVGEGLEKQPPPPPAAEGTREGA</sequence>
<dbReference type="RefSeq" id="WP_197909587.1">
    <property type="nucleotide sequence ID" value="NZ_LR593886.1"/>
</dbReference>
<reference evidence="3 4" key="1">
    <citation type="submission" date="2019-05" db="EMBL/GenBank/DDBJ databases">
        <authorList>
            <consortium name="Science for Life Laboratories"/>
        </authorList>
    </citation>
    <scope>NUCLEOTIDE SEQUENCE [LARGE SCALE GENOMIC DNA]</scope>
    <source>
        <strain evidence="3">Soil9</strain>
    </source>
</reference>
<dbReference type="AlphaFoldDB" id="A0A6P2D7C2"/>
<evidence type="ECO:0000256" key="2">
    <source>
        <dbReference type="SAM" id="MobiDB-lite"/>
    </source>
</evidence>
<dbReference type="KEGG" id="gms:SOIL9_23220"/>
<gene>
    <name evidence="3" type="ORF">SOIL9_23220</name>
</gene>
<evidence type="ECO:0000313" key="3">
    <source>
        <dbReference type="EMBL" id="VTR95392.1"/>
    </source>
</evidence>
<keyword evidence="1" id="KW-0175">Coiled coil</keyword>
<dbReference type="Proteomes" id="UP000464178">
    <property type="component" value="Chromosome"/>
</dbReference>
<organism evidence="3 4">
    <name type="scientific">Gemmata massiliana</name>
    <dbReference type="NCBI Taxonomy" id="1210884"/>
    <lineage>
        <taxon>Bacteria</taxon>
        <taxon>Pseudomonadati</taxon>
        <taxon>Planctomycetota</taxon>
        <taxon>Planctomycetia</taxon>
        <taxon>Gemmatales</taxon>
        <taxon>Gemmataceae</taxon>
        <taxon>Gemmata</taxon>
    </lineage>
</organism>
<name>A0A6P2D7C2_9BACT</name>
<proteinExistence type="predicted"/>